<dbReference type="Gene3D" id="1.10.533.10">
    <property type="entry name" value="Death Domain, Fas"/>
    <property type="match status" value="2"/>
</dbReference>
<dbReference type="PANTHER" id="PTHR15034:SF5">
    <property type="entry name" value="DEATH DOMAIN-CONTAINING PROTEIN CRADD"/>
    <property type="match status" value="1"/>
</dbReference>
<dbReference type="GO" id="GO:0070513">
    <property type="term" value="F:death domain binding"/>
    <property type="evidence" value="ECO:0007669"/>
    <property type="project" value="InterPro"/>
</dbReference>
<feature type="domain" description="Death" evidence="1">
    <location>
        <begin position="118"/>
        <end position="191"/>
    </location>
</feature>
<dbReference type="SMART" id="SM00005">
    <property type="entry name" value="DEATH"/>
    <property type="match status" value="1"/>
</dbReference>
<name>A0A2I4D7D7_AUSLI</name>
<dbReference type="InParanoid" id="A0A2I4D7D7"/>
<dbReference type="Pfam" id="PF00531">
    <property type="entry name" value="Death"/>
    <property type="match status" value="1"/>
</dbReference>
<protein>
    <submittedName>
        <fullName evidence="4">Death domain-containing protein CRADD</fullName>
    </submittedName>
</protein>
<dbReference type="AlphaFoldDB" id="A0A2I4D7D7"/>
<dbReference type="OrthoDB" id="10031931at2759"/>
<evidence type="ECO:0000259" key="2">
    <source>
        <dbReference type="PROSITE" id="PS50209"/>
    </source>
</evidence>
<dbReference type="FunCoup" id="A0A2I4D7D7">
    <property type="interactions" value="855"/>
</dbReference>
<sequence>MDPAHRAVLRKFRVDLSEQLLVSDSIVPFLFQEGVLSPAQVEQVEAQVTNRSKTLKLLDLLPNRGPRAFPTFLQALQDFSWIRDQLLQELQTAPGPGPGPGLTGDLLLPDSLLHKVPSDRDLSRLASRLGAQWELVLLDLGLSPEALYRCRADHSLSSQSAVLAGLVQWRRSEGRKATVERLLQSLQAAGLDPSVLEDVLL</sequence>
<dbReference type="PROSITE" id="PS50017">
    <property type="entry name" value="DEATH_DOMAIN"/>
    <property type="match status" value="1"/>
</dbReference>
<dbReference type="InterPro" id="IPR001315">
    <property type="entry name" value="CARD"/>
</dbReference>
<dbReference type="PROSITE" id="PS50209">
    <property type="entry name" value="CARD"/>
    <property type="match status" value="1"/>
</dbReference>
<dbReference type="GO" id="GO:0007165">
    <property type="term" value="P:signal transduction"/>
    <property type="evidence" value="ECO:0007669"/>
    <property type="project" value="InterPro"/>
</dbReference>
<dbReference type="PANTHER" id="PTHR15034">
    <property type="entry name" value="DEATH DOMAIN-CONTAINING PROTEIN CRADD"/>
    <property type="match status" value="1"/>
</dbReference>
<dbReference type="Proteomes" id="UP000192220">
    <property type="component" value="Unplaced"/>
</dbReference>
<proteinExistence type="predicted"/>
<evidence type="ECO:0000313" key="3">
    <source>
        <dbReference type="Proteomes" id="UP000192220"/>
    </source>
</evidence>
<evidence type="ECO:0000313" key="4">
    <source>
        <dbReference type="RefSeq" id="XP_013888155.1"/>
    </source>
</evidence>
<gene>
    <name evidence="4" type="primary">cradd</name>
</gene>
<reference evidence="4" key="1">
    <citation type="submission" date="2025-08" db="UniProtKB">
        <authorList>
            <consortium name="RefSeq"/>
        </authorList>
    </citation>
    <scope>IDENTIFICATION</scope>
</reference>
<organism evidence="3 4">
    <name type="scientific">Austrofundulus limnaeus</name>
    <name type="common">Annual killifish</name>
    <dbReference type="NCBI Taxonomy" id="52670"/>
    <lineage>
        <taxon>Eukaryota</taxon>
        <taxon>Metazoa</taxon>
        <taxon>Chordata</taxon>
        <taxon>Craniata</taxon>
        <taxon>Vertebrata</taxon>
        <taxon>Euteleostomi</taxon>
        <taxon>Actinopterygii</taxon>
        <taxon>Neopterygii</taxon>
        <taxon>Teleostei</taxon>
        <taxon>Neoteleostei</taxon>
        <taxon>Acanthomorphata</taxon>
        <taxon>Ovalentaria</taxon>
        <taxon>Atherinomorphae</taxon>
        <taxon>Cyprinodontiformes</taxon>
        <taxon>Rivulidae</taxon>
        <taxon>Austrofundulus</taxon>
    </lineage>
</organism>
<dbReference type="RefSeq" id="XP_013888155.1">
    <property type="nucleotide sequence ID" value="XM_014032701.1"/>
</dbReference>
<dbReference type="InterPro" id="IPR011029">
    <property type="entry name" value="DEATH-like_dom_sf"/>
</dbReference>
<keyword evidence="3" id="KW-1185">Reference proteome</keyword>
<dbReference type="KEGG" id="alim:106535644"/>
<dbReference type="SUPFAM" id="SSF47986">
    <property type="entry name" value="DEATH domain"/>
    <property type="match status" value="2"/>
</dbReference>
<dbReference type="SMART" id="SM00114">
    <property type="entry name" value="CARD"/>
    <property type="match status" value="1"/>
</dbReference>
<dbReference type="GO" id="GO:0002020">
    <property type="term" value="F:protease binding"/>
    <property type="evidence" value="ECO:0007669"/>
    <property type="project" value="InterPro"/>
</dbReference>
<dbReference type="InterPro" id="IPR000488">
    <property type="entry name" value="Death_dom"/>
</dbReference>
<dbReference type="InterPro" id="IPR037939">
    <property type="entry name" value="CRADD"/>
</dbReference>
<dbReference type="GO" id="GO:0042981">
    <property type="term" value="P:regulation of apoptotic process"/>
    <property type="evidence" value="ECO:0007669"/>
    <property type="project" value="InterPro"/>
</dbReference>
<dbReference type="Pfam" id="PF00619">
    <property type="entry name" value="CARD"/>
    <property type="match status" value="1"/>
</dbReference>
<feature type="domain" description="CARD" evidence="2">
    <location>
        <begin position="1"/>
        <end position="78"/>
    </location>
</feature>
<evidence type="ECO:0000259" key="1">
    <source>
        <dbReference type="PROSITE" id="PS50017"/>
    </source>
</evidence>
<dbReference type="CTD" id="8738"/>
<accession>A0A2I4D7D7</accession>